<dbReference type="PANTHER" id="PTHR11439:SF495">
    <property type="entry name" value="REVERSE TRANSCRIPTASE, RNA-DEPENDENT DNA POLYMERASE-RELATED"/>
    <property type="match status" value="1"/>
</dbReference>
<dbReference type="Pfam" id="PF07727">
    <property type="entry name" value="RVT_2"/>
    <property type="match status" value="1"/>
</dbReference>
<dbReference type="Proteomes" id="UP001151760">
    <property type="component" value="Unassembled WGS sequence"/>
</dbReference>
<dbReference type="CDD" id="cd09272">
    <property type="entry name" value="RNase_HI_RT_Ty1"/>
    <property type="match status" value="1"/>
</dbReference>
<accession>A0ABQ4ZR24</accession>
<name>A0ABQ4ZR24_9ASTR</name>
<evidence type="ECO:0000313" key="2">
    <source>
        <dbReference type="EMBL" id="GJS91278.1"/>
    </source>
</evidence>
<keyword evidence="3" id="KW-1185">Reference proteome</keyword>
<evidence type="ECO:0000259" key="1">
    <source>
        <dbReference type="Pfam" id="PF07727"/>
    </source>
</evidence>
<dbReference type="SUPFAM" id="SSF56672">
    <property type="entry name" value="DNA/RNA polymerases"/>
    <property type="match status" value="1"/>
</dbReference>
<gene>
    <name evidence="2" type="ORF">Tco_0773914</name>
</gene>
<feature type="domain" description="Reverse transcriptase Ty1/copia-type" evidence="1">
    <location>
        <begin position="100"/>
        <end position="168"/>
    </location>
</feature>
<evidence type="ECO:0000313" key="3">
    <source>
        <dbReference type="Proteomes" id="UP001151760"/>
    </source>
</evidence>
<reference evidence="2" key="1">
    <citation type="journal article" date="2022" name="Int. J. Mol. Sci.">
        <title>Draft Genome of Tanacetum Coccineum: Genomic Comparison of Closely Related Tanacetum-Family Plants.</title>
        <authorList>
            <person name="Yamashiro T."/>
            <person name="Shiraishi A."/>
            <person name="Nakayama K."/>
            <person name="Satake H."/>
        </authorList>
    </citation>
    <scope>NUCLEOTIDE SEQUENCE</scope>
</reference>
<dbReference type="InterPro" id="IPR043502">
    <property type="entry name" value="DNA/RNA_pol_sf"/>
</dbReference>
<sequence length="241" mass="27421">MISRMCPQVIDTLYSLDLNTLYQSVECQYAVLNLQNTPYCLDEQDTSYKLQNINTLCLYRRSDTSYSTGEYAVSGFQPEQKAVIDTPYYIDLNTPYGSVKVYQMDVKSAFLNGKLKEEVYVKQPPGFESSEFPNHVCKLDKALYGLKQAPRAWYETLSTFLTEHKFVRGYSDSNYAGCNMDRKSTSSTCRLLGGKLVGWSAKKQQSVAMSLAEAEYVVAARCYANILWMKIWKAYVLDVLG</sequence>
<reference evidence="2" key="2">
    <citation type="submission" date="2022-01" db="EMBL/GenBank/DDBJ databases">
        <authorList>
            <person name="Yamashiro T."/>
            <person name="Shiraishi A."/>
            <person name="Satake H."/>
            <person name="Nakayama K."/>
        </authorList>
    </citation>
    <scope>NUCLEOTIDE SEQUENCE</scope>
</reference>
<dbReference type="PANTHER" id="PTHR11439">
    <property type="entry name" value="GAG-POL-RELATED RETROTRANSPOSON"/>
    <property type="match status" value="1"/>
</dbReference>
<organism evidence="2 3">
    <name type="scientific">Tanacetum coccineum</name>
    <dbReference type="NCBI Taxonomy" id="301880"/>
    <lineage>
        <taxon>Eukaryota</taxon>
        <taxon>Viridiplantae</taxon>
        <taxon>Streptophyta</taxon>
        <taxon>Embryophyta</taxon>
        <taxon>Tracheophyta</taxon>
        <taxon>Spermatophyta</taxon>
        <taxon>Magnoliopsida</taxon>
        <taxon>eudicotyledons</taxon>
        <taxon>Gunneridae</taxon>
        <taxon>Pentapetalae</taxon>
        <taxon>asterids</taxon>
        <taxon>campanulids</taxon>
        <taxon>Asterales</taxon>
        <taxon>Asteraceae</taxon>
        <taxon>Asteroideae</taxon>
        <taxon>Anthemideae</taxon>
        <taxon>Anthemidinae</taxon>
        <taxon>Tanacetum</taxon>
    </lineage>
</organism>
<dbReference type="EMBL" id="BQNB010011493">
    <property type="protein sequence ID" value="GJS91278.1"/>
    <property type="molecule type" value="Genomic_DNA"/>
</dbReference>
<proteinExistence type="predicted"/>
<comment type="caution">
    <text evidence="2">The sequence shown here is derived from an EMBL/GenBank/DDBJ whole genome shotgun (WGS) entry which is preliminary data.</text>
</comment>
<protein>
    <submittedName>
        <fullName evidence="2">Retrovirus-related pol polyprotein from transposon TNT 1-94</fullName>
    </submittedName>
</protein>
<dbReference type="InterPro" id="IPR013103">
    <property type="entry name" value="RVT_2"/>
</dbReference>